<keyword evidence="12" id="KW-1185">Reference proteome</keyword>
<dbReference type="PRINTS" id="PR00070">
    <property type="entry name" value="DHFR"/>
</dbReference>
<accession>A0A1G8DW69</accession>
<protein>
    <recommendedName>
        <fullName evidence="3 8">Dihydrofolate reductase</fullName>
        <ecNumber evidence="3 8">1.5.1.3</ecNumber>
    </recommendedName>
</protein>
<dbReference type="Gene3D" id="3.40.430.10">
    <property type="entry name" value="Dihydrofolate Reductase, subunit A"/>
    <property type="match status" value="1"/>
</dbReference>
<dbReference type="GO" id="GO:0046452">
    <property type="term" value="P:dihydrofolate metabolic process"/>
    <property type="evidence" value="ECO:0007669"/>
    <property type="project" value="TreeGrafter"/>
</dbReference>
<evidence type="ECO:0000256" key="8">
    <source>
        <dbReference type="PIRNR" id="PIRNR000194"/>
    </source>
</evidence>
<evidence type="ECO:0000313" key="11">
    <source>
        <dbReference type="EMBL" id="SDH61966.1"/>
    </source>
</evidence>
<proteinExistence type="inferred from homology"/>
<dbReference type="PROSITE" id="PS51330">
    <property type="entry name" value="DHFR_2"/>
    <property type="match status" value="1"/>
</dbReference>
<evidence type="ECO:0000256" key="6">
    <source>
        <dbReference type="ARBA" id="ARBA00023002"/>
    </source>
</evidence>
<dbReference type="GO" id="GO:0046654">
    <property type="term" value="P:tetrahydrofolate biosynthetic process"/>
    <property type="evidence" value="ECO:0007669"/>
    <property type="project" value="UniProtKB-UniPathway"/>
</dbReference>
<keyword evidence="4 8" id="KW-0554">One-carbon metabolism</keyword>
<dbReference type="GO" id="GO:0005829">
    <property type="term" value="C:cytosol"/>
    <property type="evidence" value="ECO:0007669"/>
    <property type="project" value="TreeGrafter"/>
</dbReference>
<evidence type="ECO:0000313" key="12">
    <source>
        <dbReference type="Proteomes" id="UP000199163"/>
    </source>
</evidence>
<dbReference type="InterPro" id="IPR024072">
    <property type="entry name" value="DHFR-like_dom_sf"/>
</dbReference>
<comment type="function">
    <text evidence="7 8">Key enzyme in folate metabolism. Catalyzes an essential reaction for de novo glycine and purine synthesis, and for DNA precursor synthesis.</text>
</comment>
<dbReference type="GO" id="GO:0006730">
    <property type="term" value="P:one-carbon metabolic process"/>
    <property type="evidence" value="ECO:0007669"/>
    <property type="project" value="UniProtKB-KW"/>
</dbReference>
<keyword evidence="6 8" id="KW-0560">Oxidoreductase</keyword>
<name>A0A1G8DW69_9BACI</name>
<keyword evidence="5 8" id="KW-0521">NADP</keyword>
<dbReference type="FunFam" id="3.40.430.10:FF:000001">
    <property type="entry name" value="Dihydrofolate reductase"/>
    <property type="match status" value="1"/>
</dbReference>
<dbReference type="RefSeq" id="WP_091272910.1">
    <property type="nucleotide sequence ID" value="NZ_FNDK01000008.1"/>
</dbReference>
<evidence type="ECO:0000256" key="2">
    <source>
        <dbReference type="ARBA" id="ARBA00009539"/>
    </source>
</evidence>
<evidence type="ECO:0000256" key="1">
    <source>
        <dbReference type="ARBA" id="ARBA00004903"/>
    </source>
</evidence>
<evidence type="ECO:0000256" key="9">
    <source>
        <dbReference type="RuleBase" id="RU004474"/>
    </source>
</evidence>
<dbReference type="STRING" id="568899.SAMN05192534_10853"/>
<comment type="similarity">
    <text evidence="2 8 9">Belongs to the dihydrofolate reductase family.</text>
</comment>
<evidence type="ECO:0000259" key="10">
    <source>
        <dbReference type="PROSITE" id="PS51330"/>
    </source>
</evidence>
<dbReference type="EC" id="1.5.1.3" evidence="3 8"/>
<dbReference type="InterPro" id="IPR001796">
    <property type="entry name" value="DHFR_dom"/>
</dbReference>
<dbReference type="PANTHER" id="PTHR48069:SF3">
    <property type="entry name" value="DIHYDROFOLATE REDUCTASE"/>
    <property type="match status" value="1"/>
</dbReference>
<dbReference type="SUPFAM" id="SSF53597">
    <property type="entry name" value="Dihydrofolate reductase-like"/>
    <property type="match status" value="1"/>
</dbReference>
<dbReference type="UniPathway" id="UPA00077">
    <property type="reaction ID" value="UER00158"/>
</dbReference>
<comment type="pathway">
    <text evidence="1 8">Cofactor biosynthesis; tetrahydrofolate biosynthesis; 5,6,7,8-tetrahydrofolate from 7,8-dihydrofolate: step 1/1.</text>
</comment>
<dbReference type="InterPro" id="IPR017925">
    <property type="entry name" value="DHFR_CS"/>
</dbReference>
<dbReference type="PROSITE" id="PS00075">
    <property type="entry name" value="DHFR_1"/>
    <property type="match status" value="1"/>
</dbReference>
<dbReference type="OrthoDB" id="9804315at2"/>
<reference evidence="11 12" key="1">
    <citation type="submission" date="2016-10" db="EMBL/GenBank/DDBJ databases">
        <authorList>
            <person name="de Groot N.N."/>
        </authorList>
    </citation>
    <scope>NUCLEOTIDE SEQUENCE [LARGE SCALE GENOMIC DNA]</scope>
    <source>
        <strain evidence="11 12">DSM 21632</strain>
    </source>
</reference>
<organism evidence="11 12">
    <name type="scientific">Alteribacillus persepolensis</name>
    <dbReference type="NCBI Taxonomy" id="568899"/>
    <lineage>
        <taxon>Bacteria</taxon>
        <taxon>Bacillati</taxon>
        <taxon>Bacillota</taxon>
        <taxon>Bacilli</taxon>
        <taxon>Bacillales</taxon>
        <taxon>Bacillaceae</taxon>
        <taxon>Alteribacillus</taxon>
    </lineage>
</organism>
<dbReference type="Pfam" id="PF00186">
    <property type="entry name" value="DHFR_1"/>
    <property type="match status" value="1"/>
</dbReference>
<gene>
    <name evidence="11" type="ORF">SAMN05192534_10853</name>
</gene>
<dbReference type="CDD" id="cd00209">
    <property type="entry name" value="DHFR"/>
    <property type="match status" value="1"/>
</dbReference>
<dbReference type="AlphaFoldDB" id="A0A1G8DW69"/>
<feature type="domain" description="DHFR" evidence="10">
    <location>
        <begin position="1"/>
        <end position="159"/>
    </location>
</feature>
<comment type="catalytic activity">
    <reaction evidence="8">
        <text>(6S)-5,6,7,8-tetrahydrofolate + NADP(+) = 7,8-dihydrofolate + NADPH + H(+)</text>
        <dbReference type="Rhea" id="RHEA:15009"/>
        <dbReference type="ChEBI" id="CHEBI:15378"/>
        <dbReference type="ChEBI" id="CHEBI:57451"/>
        <dbReference type="ChEBI" id="CHEBI:57453"/>
        <dbReference type="ChEBI" id="CHEBI:57783"/>
        <dbReference type="ChEBI" id="CHEBI:58349"/>
        <dbReference type="EC" id="1.5.1.3"/>
    </reaction>
</comment>
<dbReference type="GO" id="GO:0004146">
    <property type="term" value="F:dihydrofolate reductase activity"/>
    <property type="evidence" value="ECO:0007669"/>
    <property type="project" value="UniProtKB-EC"/>
</dbReference>
<dbReference type="PIRSF" id="PIRSF000194">
    <property type="entry name" value="DHFR"/>
    <property type="match status" value="1"/>
</dbReference>
<dbReference type="EMBL" id="FNDK01000008">
    <property type="protein sequence ID" value="SDH61966.1"/>
    <property type="molecule type" value="Genomic_DNA"/>
</dbReference>
<evidence type="ECO:0000256" key="4">
    <source>
        <dbReference type="ARBA" id="ARBA00022563"/>
    </source>
</evidence>
<dbReference type="PANTHER" id="PTHR48069">
    <property type="entry name" value="DIHYDROFOLATE REDUCTASE"/>
    <property type="match status" value="1"/>
</dbReference>
<sequence length="161" mass="18706">MISFIAAMDENRVIGYQNAMPWHLPNDLKHFKETTQKHPIIMGRKTYTAIGRALPKRQNIVVTRDTQFEAPGCDIVHSFEEAMDIAESHEEIFVIGGETLFQQWFDKADKLYLTIIHDIFAGDTYFPAWDAKDWTVVEETQGATDEKNRYPHTFLTLERNQ</sequence>
<evidence type="ECO:0000256" key="5">
    <source>
        <dbReference type="ARBA" id="ARBA00022857"/>
    </source>
</evidence>
<dbReference type="GO" id="GO:0046655">
    <property type="term" value="P:folic acid metabolic process"/>
    <property type="evidence" value="ECO:0007669"/>
    <property type="project" value="TreeGrafter"/>
</dbReference>
<dbReference type="InterPro" id="IPR012259">
    <property type="entry name" value="DHFR"/>
</dbReference>
<dbReference type="Proteomes" id="UP000199163">
    <property type="component" value="Unassembled WGS sequence"/>
</dbReference>
<dbReference type="GO" id="GO:0070401">
    <property type="term" value="F:NADP+ binding"/>
    <property type="evidence" value="ECO:0007669"/>
    <property type="project" value="UniProtKB-ARBA"/>
</dbReference>
<evidence type="ECO:0000256" key="3">
    <source>
        <dbReference type="ARBA" id="ARBA00012856"/>
    </source>
</evidence>
<evidence type="ECO:0000256" key="7">
    <source>
        <dbReference type="ARBA" id="ARBA00025067"/>
    </source>
</evidence>